<comment type="caution">
    <text evidence="4">The sequence shown here is derived from an EMBL/GenBank/DDBJ whole genome shotgun (WGS) entry which is preliminary data.</text>
</comment>
<comment type="similarity">
    <text evidence="1">Belongs to the glycosyltransferase 2 family. WaaE/KdtX subfamily.</text>
</comment>
<dbReference type="InterPro" id="IPR001173">
    <property type="entry name" value="Glyco_trans_2-like"/>
</dbReference>
<organism evidence="4 5">
    <name type="scientific">Sphingomonas psychrolutea</name>
    <dbReference type="NCBI Taxonomy" id="1259676"/>
    <lineage>
        <taxon>Bacteria</taxon>
        <taxon>Pseudomonadati</taxon>
        <taxon>Pseudomonadota</taxon>
        <taxon>Alphaproteobacteria</taxon>
        <taxon>Sphingomonadales</taxon>
        <taxon>Sphingomonadaceae</taxon>
        <taxon>Sphingomonas</taxon>
    </lineage>
</organism>
<dbReference type="Proteomes" id="UP000618591">
    <property type="component" value="Unassembled WGS sequence"/>
</dbReference>
<dbReference type="InterPro" id="IPR029044">
    <property type="entry name" value="Nucleotide-diphossugar_trans"/>
</dbReference>
<accession>A0ABQ1FZU9</accession>
<dbReference type="SUPFAM" id="SSF53448">
    <property type="entry name" value="Nucleotide-diphospho-sugar transferases"/>
    <property type="match status" value="1"/>
</dbReference>
<dbReference type="PANTHER" id="PTHR43630">
    <property type="entry name" value="POLY-BETA-1,6-N-ACETYL-D-GLUCOSAMINE SYNTHASE"/>
    <property type="match status" value="1"/>
</dbReference>
<evidence type="ECO:0000256" key="1">
    <source>
        <dbReference type="ARBA" id="ARBA00038494"/>
    </source>
</evidence>
<dbReference type="RefSeq" id="WP_188444777.1">
    <property type="nucleotide sequence ID" value="NZ_BMDW01000001.1"/>
</dbReference>
<dbReference type="Gene3D" id="3.90.550.10">
    <property type="entry name" value="Spore Coat Polysaccharide Biosynthesis Protein SpsA, Chain A"/>
    <property type="match status" value="1"/>
</dbReference>
<evidence type="ECO:0000259" key="3">
    <source>
        <dbReference type="Pfam" id="PF00535"/>
    </source>
</evidence>
<name>A0ABQ1FZU9_9SPHN</name>
<feature type="region of interest" description="Disordered" evidence="2">
    <location>
        <begin position="194"/>
        <end position="216"/>
    </location>
</feature>
<dbReference type="CDD" id="cd02511">
    <property type="entry name" value="Beta4Glucosyltransferase"/>
    <property type="match status" value="1"/>
</dbReference>
<evidence type="ECO:0000313" key="5">
    <source>
        <dbReference type="Proteomes" id="UP000618591"/>
    </source>
</evidence>
<keyword evidence="5" id="KW-1185">Reference proteome</keyword>
<evidence type="ECO:0000313" key="4">
    <source>
        <dbReference type="EMBL" id="GGA34166.1"/>
    </source>
</evidence>
<protein>
    <recommendedName>
        <fullName evidence="3">Glycosyltransferase 2-like domain-containing protein</fullName>
    </recommendedName>
</protein>
<proteinExistence type="inferred from homology"/>
<feature type="domain" description="Glycosyltransferase 2-like" evidence="3">
    <location>
        <begin position="4"/>
        <end position="111"/>
    </location>
</feature>
<reference evidence="5" key="1">
    <citation type="journal article" date="2019" name="Int. J. Syst. Evol. Microbiol.">
        <title>The Global Catalogue of Microorganisms (GCM) 10K type strain sequencing project: providing services to taxonomists for standard genome sequencing and annotation.</title>
        <authorList>
            <consortium name="The Broad Institute Genomics Platform"/>
            <consortium name="The Broad Institute Genome Sequencing Center for Infectious Disease"/>
            <person name="Wu L."/>
            <person name="Ma J."/>
        </authorList>
    </citation>
    <scope>NUCLEOTIDE SEQUENCE [LARGE SCALE GENOMIC DNA]</scope>
    <source>
        <strain evidence="5">CGMCC 1.10106</strain>
    </source>
</reference>
<dbReference type="EMBL" id="BMDW01000001">
    <property type="protein sequence ID" value="GGA34166.1"/>
    <property type="molecule type" value="Genomic_DNA"/>
</dbReference>
<dbReference type="Pfam" id="PF00535">
    <property type="entry name" value="Glycos_transf_2"/>
    <property type="match status" value="1"/>
</dbReference>
<evidence type="ECO:0000256" key="2">
    <source>
        <dbReference type="SAM" id="MobiDB-lite"/>
    </source>
</evidence>
<gene>
    <name evidence="4" type="ORF">GCM10011395_00580</name>
</gene>
<dbReference type="PANTHER" id="PTHR43630:SF2">
    <property type="entry name" value="GLYCOSYLTRANSFERASE"/>
    <property type="match status" value="1"/>
</dbReference>
<sequence length="272" mass="30546">MQVSAVVLTFNEEINIGRCLTSLAWCDDVVVIDSGSTDRTIAICAEHGVRVVQNPFVNFAEQRNFALETVALRHEWILHIDADEEVTPAFRAALAALTPPRGIFGYRAPSRTLLFGQWLKRSGMYPSYQVRIGHRAQCTFRQHGHGQRETLPPDQIGLFDVPYDHHAFSHGLVKWFIKHVGYARAEADQILHAAPSPDQRPAADATSRRRALKQAANHMPPALRPLARFAYLAFWRRGLLDGPAGLCYCLMSTAYETMIAVFLMEARIKGRP</sequence>